<organism evidence="1">
    <name type="scientific">Anguilla anguilla</name>
    <name type="common">European freshwater eel</name>
    <name type="synonym">Muraena anguilla</name>
    <dbReference type="NCBI Taxonomy" id="7936"/>
    <lineage>
        <taxon>Eukaryota</taxon>
        <taxon>Metazoa</taxon>
        <taxon>Chordata</taxon>
        <taxon>Craniata</taxon>
        <taxon>Vertebrata</taxon>
        <taxon>Euteleostomi</taxon>
        <taxon>Actinopterygii</taxon>
        <taxon>Neopterygii</taxon>
        <taxon>Teleostei</taxon>
        <taxon>Anguilliformes</taxon>
        <taxon>Anguillidae</taxon>
        <taxon>Anguilla</taxon>
    </lineage>
</organism>
<accession>A0A0E9VPG3</accession>
<sequence length="34" mass="3854">MFIDLNRCAQQNMISLSLLQDSGFNGFLGNSQYQ</sequence>
<protein>
    <submittedName>
        <fullName evidence="1">Uncharacterized protein</fullName>
    </submittedName>
</protein>
<name>A0A0E9VPG3_ANGAN</name>
<dbReference type="EMBL" id="GBXM01028620">
    <property type="protein sequence ID" value="JAH79957.1"/>
    <property type="molecule type" value="Transcribed_RNA"/>
</dbReference>
<reference evidence="1" key="2">
    <citation type="journal article" date="2015" name="Fish Shellfish Immunol.">
        <title>Early steps in the European eel (Anguilla anguilla)-Vibrio vulnificus interaction in the gills: Role of the RtxA13 toxin.</title>
        <authorList>
            <person name="Callol A."/>
            <person name="Pajuelo D."/>
            <person name="Ebbesson L."/>
            <person name="Teles M."/>
            <person name="MacKenzie S."/>
            <person name="Amaro C."/>
        </authorList>
    </citation>
    <scope>NUCLEOTIDE SEQUENCE</scope>
</reference>
<evidence type="ECO:0000313" key="1">
    <source>
        <dbReference type="EMBL" id="JAH79957.1"/>
    </source>
</evidence>
<reference evidence="1" key="1">
    <citation type="submission" date="2014-11" db="EMBL/GenBank/DDBJ databases">
        <authorList>
            <person name="Amaro Gonzalez C."/>
        </authorList>
    </citation>
    <scope>NUCLEOTIDE SEQUENCE</scope>
</reference>
<proteinExistence type="predicted"/>
<dbReference type="AlphaFoldDB" id="A0A0E9VPG3"/>